<name>A0ABM9VLE1_9HYPH</name>
<evidence type="ECO:0000313" key="2">
    <source>
        <dbReference type="Proteomes" id="UP000191812"/>
    </source>
</evidence>
<dbReference type="RefSeq" id="WP_080837181.1">
    <property type="nucleotide sequence ID" value="NZ_LT009757.1"/>
</dbReference>
<dbReference type="Proteomes" id="UP000191812">
    <property type="component" value="Unassembled WGS sequence"/>
</dbReference>
<accession>A0ABM9VLE1</accession>
<dbReference type="EMBL" id="FBWH01000042">
    <property type="protein sequence ID" value="CUX58303.1"/>
    <property type="molecule type" value="Genomic_DNA"/>
</dbReference>
<organism evidence="1 2">
    <name type="scientific">Agrobacterium genomosp. 13 str. CFBP 6927</name>
    <dbReference type="NCBI Taxonomy" id="1183428"/>
    <lineage>
        <taxon>Bacteria</taxon>
        <taxon>Pseudomonadati</taxon>
        <taxon>Pseudomonadota</taxon>
        <taxon>Alphaproteobacteria</taxon>
        <taxon>Hyphomicrobiales</taxon>
        <taxon>Rhizobiaceae</taxon>
        <taxon>Rhizobium/Agrobacterium group</taxon>
        <taxon>Agrobacterium</taxon>
        <taxon>Agrobacterium tumefaciens complex</taxon>
    </lineage>
</organism>
<gene>
    <name evidence="1" type="ORF">AGR13a_Lc30101</name>
</gene>
<sequence length="119" mass="12992">MIYRVVTYWKCGDIYSVFDIGAFEDKARAYEVGSQVLALQSSAGKPVVKLRNAADFAVDNSHVIFFRSTHPGEVDPDIDLPGPLDHLLESGWKFVRAANPVVARNPLINNDISGASNSA</sequence>
<proteinExistence type="predicted"/>
<reference evidence="1 2" key="1">
    <citation type="submission" date="2016-01" db="EMBL/GenBank/DDBJ databases">
        <authorList>
            <person name="Regsiter A."/>
            <person name="william w."/>
        </authorList>
    </citation>
    <scope>NUCLEOTIDE SEQUENCE [LARGE SCALE GENOMIC DNA]</scope>
    <source>
        <strain evidence="1 2">CFBP 6927</strain>
    </source>
</reference>
<keyword evidence="2" id="KW-1185">Reference proteome</keyword>
<comment type="caution">
    <text evidence="1">The sequence shown here is derived from an EMBL/GenBank/DDBJ whole genome shotgun (WGS) entry which is preliminary data.</text>
</comment>
<evidence type="ECO:0000313" key="1">
    <source>
        <dbReference type="EMBL" id="CUX58303.1"/>
    </source>
</evidence>
<protein>
    <submittedName>
        <fullName evidence="1">Uncharacterized protein</fullName>
    </submittedName>
</protein>